<organism evidence="1 2">
    <name type="scientific">Ancylostoma ceylanicum</name>
    <dbReference type="NCBI Taxonomy" id="53326"/>
    <lineage>
        <taxon>Eukaryota</taxon>
        <taxon>Metazoa</taxon>
        <taxon>Ecdysozoa</taxon>
        <taxon>Nematoda</taxon>
        <taxon>Chromadorea</taxon>
        <taxon>Rhabditida</taxon>
        <taxon>Rhabditina</taxon>
        <taxon>Rhabditomorpha</taxon>
        <taxon>Strongyloidea</taxon>
        <taxon>Ancylostomatidae</taxon>
        <taxon>Ancylostomatinae</taxon>
        <taxon>Ancylostoma</taxon>
    </lineage>
</organism>
<dbReference type="AlphaFoldDB" id="A0A016U5V5"/>
<keyword evidence="2" id="KW-1185">Reference proteome</keyword>
<comment type="caution">
    <text evidence="1">The sequence shown here is derived from an EMBL/GenBank/DDBJ whole genome shotgun (WGS) entry which is preliminary data.</text>
</comment>
<name>A0A016U5V5_9BILA</name>
<protein>
    <submittedName>
        <fullName evidence="1">Uncharacterized protein</fullName>
    </submittedName>
</protein>
<evidence type="ECO:0000313" key="1">
    <source>
        <dbReference type="EMBL" id="EYC10520.1"/>
    </source>
</evidence>
<evidence type="ECO:0000313" key="2">
    <source>
        <dbReference type="Proteomes" id="UP000024635"/>
    </source>
</evidence>
<sequence length="77" mass="8836">MGAFEDYSQAEVIRRRPKQVLAKQEKICIIVNIRTHLTRTLLLAASVVGVTVGEDWNGSYFYIHASIYIDDKNWIPL</sequence>
<dbReference type="EMBL" id="JARK01001391">
    <property type="protein sequence ID" value="EYC10520.1"/>
    <property type="molecule type" value="Genomic_DNA"/>
</dbReference>
<proteinExistence type="predicted"/>
<dbReference type="Proteomes" id="UP000024635">
    <property type="component" value="Unassembled WGS sequence"/>
</dbReference>
<reference evidence="2" key="1">
    <citation type="journal article" date="2015" name="Nat. Genet.">
        <title>The genome and transcriptome of the zoonotic hookworm Ancylostoma ceylanicum identify infection-specific gene families.</title>
        <authorList>
            <person name="Schwarz E.M."/>
            <person name="Hu Y."/>
            <person name="Antoshechkin I."/>
            <person name="Miller M.M."/>
            <person name="Sternberg P.W."/>
            <person name="Aroian R.V."/>
        </authorList>
    </citation>
    <scope>NUCLEOTIDE SEQUENCE</scope>
    <source>
        <strain evidence="2">HY135</strain>
    </source>
</reference>
<gene>
    <name evidence="1" type="primary">Acey_s0055.g2600</name>
    <name evidence="1" type="ORF">Y032_0055g2600</name>
</gene>
<accession>A0A016U5V5</accession>